<evidence type="ECO:0000313" key="2">
    <source>
        <dbReference type="Proteomes" id="UP001500051"/>
    </source>
</evidence>
<name>A0ABP7DFI0_9ACTN</name>
<reference evidence="2" key="1">
    <citation type="journal article" date="2019" name="Int. J. Syst. Evol. Microbiol.">
        <title>The Global Catalogue of Microorganisms (GCM) 10K type strain sequencing project: providing services to taxonomists for standard genome sequencing and annotation.</title>
        <authorList>
            <consortium name="The Broad Institute Genomics Platform"/>
            <consortium name="The Broad Institute Genome Sequencing Center for Infectious Disease"/>
            <person name="Wu L."/>
            <person name="Ma J."/>
        </authorList>
    </citation>
    <scope>NUCLEOTIDE SEQUENCE [LARGE SCALE GENOMIC DNA]</scope>
    <source>
        <strain evidence="2">JCM 16548</strain>
    </source>
</reference>
<gene>
    <name evidence="1" type="ORF">GCM10022204_21010</name>
</gene>
<dbReference type="InterPro" id="IPR015943">
    <property type="entry name" value="WD40/YVTN_repeat-like_dom_sf"/>
</dbReference>
<dbReference type="EMBL" id="BAAAYX010000005">
    <property type="protein sequence ID" value="GAA3703579.1"/>
    <property type="molecule type" value="Genomic_DNA"/>
</dbReference>
<dbReference type="Proteomes" id="UP001500051">
    <property type="component" value="Unassembled WGS sequence"/>
</dbReference>
<dbReference type="CDD" id="cd15482">
    <property type="entry name" value="Sialidase_non-viral"/>
    <property type="match status" value="1"/>
</dbReference>
<dbReference type="PANTHER" id="PTHR43739:SF5">
    <property type="entry name" value="EXO-ALPHA-SIALIDASE"/>
    <property type="match status" value="1"/>
</dbReference>
<protein>
    <submittedName>
        <fullName evidence="1">Exo-alpha-sialidase</fullName>
    </submittedName>
</protein>
<dbReference type="SUPFAM" id="SSF110296">
    <property type="entry name" value="Oligoxyloglucan reducing end-specific cellobiohydrolase"/>
    <property type="match status" value="1"/>
</dbReference>
<comment type="caution">
    <text evidence="1">The sequence shown here is derived from an EMBL/GenBank/DDBJ whole genome shotgun (WGS) entry which is preliminary data.</text>
</comment>
<accession>A0ABP7DFI0</accession>
<proteinExistence type="predicted"/>
<dbReference type="RefSeq" id="WP_344812297.1">
    <property type="nucleotide sequence ID" value="NZ_BAAAYX010000005.1"/>
</dbReference>
<organism evidence="1 2">
    <name type="scientific">Microlunatus aurantiacus</name>
    <dbReference type="NCBI Taxonomy" id="446786"/>
    <lineage>
        <taxon>Bacteria</taxon>
        <taxon>Bacillati</taxon>
        <taxon>Actinomycetota</taxon>
        <taxon>Actinomycetes</taxon>
        <taxon>Propionibacteriales</taxon>
        <taxon>Propionibacteriaceae</taxon>
        <taxon>Microlunatus</taxon>
    </lineage>
</organism>
<sequence>MSEAVLLVGTKKGLWIGRSDERRRQWEFGPSEFLMEGIYATCIDTRGATPRVFVSGHSEHWGPGVYRSDDLGRTWTETQGAAVRFPTDVGESVERVWQIQPSPADPDVVWAGTQPSALFRSTDRGESFALVRSLWDHPHRPEWGAGFGGQAIHTIVPDPTDPDRVTVAMSTGGVYRTEDGGASWNPYNTGIKAYFFPDPWPEFGQCVHKVASHPDRPDLMYAQNHHGVYRTDDGGSTWTSIAEGLPADFGFPIVVHPHDPETVFVFPLVADGARIPPDGEARVWRSTDAGRTWAASSRGLPDEFYAAVMRDAMSADNAEQTGLYVGARDGSVWGSTDDGDSWSEIARHLPDVLCVRAAVL</sequence>
<evidence type="ECO:0000313" key="1">
    <source>
        <dbReference type="EMBL" id="GAA3703579.1"/>
    </source>
</evidence>
<keyword evidence="2" id="KW-1185">Reference proteome</keyword>
<dbReference type="InterPro" id="IPR052025">
    <property type="entry name" value="Xyloglucanase_GH74"/>
</dbReference>
<dbReference type="Gene3D" id="2.130.10.10">
    <property type="entry name" value="YVTN repeat-like/Quinoprotein amine dehydrogenase"/>
    <property type="match status" value="1"/>
</dbReference>
<dbReference type="PANTHER" id="PTHR43739">
    <property type="entry name" value="XYLOGLUCANASE (EUROFUNG)"/>
    <property type="match status" value="1"/>
</dbReference>